<gene>
    <name evidence="1" type="ORF">J2X78_000316</name>
</gene>
<dbReference type="EMBL" id="JAVDTF010000001">
    <property type="protein sequence ID" value="MDR6781764.1"/>
    <property type="molecule type" value="Genomic_DNA"/>
</dbReference>
<dbReference type="Proteomes" id="UP001246858">
    <property type="component" value="Unassembled WGS sequence"/>
</dbReference>
<comment type="caution">
    <text evidence="1">The sequence shown here is derived from an EMBL/GenBank/DDBJ whole genome shotgun (WGS) entry which is preliminary data.</text>
</comment>
<evidence type="ECO:0000313" key="1">
    <source>
        <dbReference type="EMBL" id="MDR6781764.1"/>
    </source>
</evidence>
<protein>
    <submittedName>
        <fullName evidence="1">Cytochrome c oxidase cbb3-type subunit 3</fullName>
    </submittedName>
</protein>
<proteinExistence type="predicted"/>
<keyword evidence="2" id="KW-1185">Reference proteome</keyword>
<name>A0ACC6KR22_9SPHI</name>
<sequence length="271" mass="30284">MSDILIWALLFMSVSILVVSILVLKVIRIFIQQTLHPVTFASAEERERYIREQYTLEQAGIEAEKPEKKTIWTRILSLRPLAEEKELVMEHEFDGIAELDNPTPAWFMVLFYGTIIFAIIYLFNYHVIGWGKLQEEEYTVELQQAEEARIALLQKPGAGGANKINENNVEQSTDKAVLQAGGALFKNVCSPCHGEHGEGAVGPNLTDAYWLHGGKVKDIFKTIKHGVPEKGMVAWEKSMNGKQISDITSYILSLKGSNPAGAKAPQGKKEE</sequence>
<accession>A0ACC6KR22</accession>
<evidence type="ECO:0000313" key="2">
    <source>
        <dbReference type="Proteomes" id="UP001246858"/>
    </source>
</evidence>
<reference evidence="1" key="1">
    <citation type="submission" date="2023-07" db="EMBL/GenBank/DDBJ databases">
        <title>Sorghum-associated microbial communities from plants grown in Nebraska, USA.</title>
        <authorList>
            <person name="Schachtman D."/>
        </authorList>
    </citation>
    <scope>NUCLEOTIDE SEQUENCE</scope>
    <source>
        <strain evidence="1">2697</strain>
    </source>
</reference>
<organism evidence="1 2">
    <name type="scientific">Pedobacter africanus</name>
    <dbReference type="NCBI Taxonomy" id="151894"/>
    <lineage>
        <taxon>Bacteria</taxon>
        <taxon>Pseudomonadati</taxon>
        <taxon>Bacteroidota</taxon>
        <taxon>Sphingobacteriia</taxon>
        <taxon>Sphingobacteriales</taxon>
        <taxon>Sphingobacteriaceae</taxon>
        <taxon>Pedobacter</taxon>
    </lineage>
</organism>